<gene>
    <name evidence="1" type="ORF">OWO01_15675</name>
</gene>
<comment type="caution">
    <text evidence="1">The sequence shown here is derived from an EMBL/GenBank/DDBJ whole genome shotgun (WGS) entry which is preliminary data.</text>
</comment>
<evidence type="ECO:0000313" key="1">
    <source>
        <dbReference type="EMBL" id="MCZ0704635.1"/>
    </source>
</evidence>
<proteinExistence type="predicted"/>
<dbReference type="Proteomes" id="UP001084197">
    <property type="component" value="Unassembled WGS sequence"/>
</dbReference>
<dbReference type="AlphaFoldDB" id="A0A9J6RH29"/>
<evidence type="ECO:0000313" key="2">
    <source>
        <dbReference type="Proteomes" id="UP001084197"/>
    </source>
</evidence>
<reference evidence="1" key="1">
    <citation type="submission" date="2022-11" db="EMBL/GenBank/DDBJ databases">
        <title>WGS of Natronobacillus azotifigens 24KS-1, an anaerobic diazotrophic haloalkaliphile from soda-rich habitats.</title>
        <authorList>
            <person name="Sorokin D.Y."/>
            <person name="Merkel A.Y."/>
        </authorList>
    </citation>
    <scope>NUCLEOTIDE SEQUENCE</scope>
    <source>
        <strain evidence="1">24KS-1</strain>
    </source>
</reference>
<dbReference type="EMBL" id="JAPRAT010000051">
    <property type="protein sequence ID" value="MCZ0704635.1"/>
    <property type="molecule type" value="Genomic_DNA"/>
</dbReference>
<keyword evidence="2" id="KW-1185">Reference proteome</keyword>
<sequence>MELKEFKDRILMGEEFQFYFKDESFWISQNENGYYLTREQDGYSQSFKSVDDLFRLGIIQGKTLEEIFDVIDI</sequence>
<organism evidence="1 2">
    <name type="scientific">Natronobacillus azotifigens</name>
    <dbReference type="NCBI Taxonomy" id="472978"/>
    <lineage>
        <taxon>Bacteria</taxon>
        <taxon>Bacillati</taxon>
        <taxon>Bacillota</taxon>
        <taxon>Bacilli</taxon>
        <taxon>Bacillales</taxon>
        <taxon>Bacillaceae</taxon>
        <taxon>Natronobacillus</taxon>
    </lineage>
</organism>
<name>A0A9J6RH29_9BACI</name>
<accession>A0A9J6RH29</accession>
<dbReference type="RefSeq" id="WP_268781411.1">
    <property type="nucleotide sequence ID" value="NZ_JAPRAT010000051.1"/>
</dbReference>
<protein>
    <submittedName>
        <fullName evidence="1">Uncharacterized protein</fullName>
    </submittedName>
</protein>